<dbReference type="EMBL" id="JACTNZ010000006">
    <property type="protein sequence ID" value="KAG5544754.1"/>
    <property type="molecule type" value="Genomic_DNA"/>
</dbReference>
<dbReference type="InterPro" id="IPR025558">
    <property type="entry name" value="DUF4283"/>
</dbReference>
<protein>
    <recommendedName>
        <fullName evidence="1">DUF4283 domain-containing protein</fullName>
    </recommendedName>
</protein>
<evidence type="ECO:0000313" key="2">
    <source>
        <dbReference type="EMBL" id="KAG5544754.1"/>
    </source>
</evidence>
<feature type="domain" description="DUF4283" evidence="1">
    <location>
        <begin position="180"/>
        <end position="261"/>
    </location>
</feature>
<evidence type="ECO:0000259" key="1">
    <source>
        <dbReference type="Pfam" id="PF14111"/>
    </source>
</evidence>
<dbReference type="Proteomes" id="UP000823749">
    <property type="component" value="Chromosome 6"/>
</dbReference>
<keyword evidence="3" id="KW-1185">Reference proteome</keyword>
<dbReference type="Pfam" id="PF14111">
    <property type="entry name" value="DUF4283"/>
    <property type="match status" value="1"/>
</dbReference>
<proteinExistence type="predicted"/>
<organism evidence="2 3">
    <name type="scientific">Rhododendron griersonianum</name>
    <dbReference type="NCBI Taxonomy" id="479676"/>
    <lineage>
        <taxon>Eukaryota</taxon>
        <taxon>Viridiplantae</taxon>
        <taxon>Streptophyta</taxon>
        <taxon>Embryophyta</taxon>
        <taxon>Tracheophyta</taxon>
        <taxon>Spermatophyta</taxon>
        <taxon>Magnoliopsida</taxon>
        <taxon>eudicotyledons</taxon>
        <taxon>Gunneridae</taxon>
        <taxon>Pentapetalae</taxon>
        <taxon>asterids</taxon>
        <taxon>Ericales</taxon>
        <taxon>Ericaceae</taxon>
        <taxon>Ericoideae</taxon>
        <taxon>Rhodoreae</taxon>
        <taxon>Rhododendron</taxon>
    </lineage>
</organism>
<comment type="caution">
    <text evidence="2">The sequence shown here is derived from an EMBL/GenBank/DDBJ whole genome shotgun (WGS) entry which is preliminary data.</text>
</comment>
<dbReference type="PANTHER" id="PTHR31286">
    <property type="entry name" value="GLYCINE-RICH CELL WALL STRUCTURAL PROTEIN 1.8-LIKE"/>
    <property type="match status" value="1"/>
</dbReference>
<dbReference type="PANTHER" id="PTHR31286:SF99">
    <property type="entry name" value="DUF4283 DOMAIN-CONTAINING PROTEIN"/>
    <property type="match status" value="1"/>
</dbReference>
<name>A0AAV6JXA0_9ERIC</name>
<accession>A0AAV6JXA0</accession>
<dbReference type="AlphaFoldDB" id="A0AAV6JXA0"/>
<gene>
    <name evidence="2" type="ORF">RHGRI_017259</name>
</gene>
<sequence>MEGDLGDSSSSVPLLVLCLILPRSLSDCSGKALVFWLMDFATHFPVLRSSPLGRNPSLSPVSSKGLVFGSGDHGNIIDHLERVTVENTDHLCIDDTDGPTAKQIKSLNAEIQYLRKELESKTPIEAVLSTGVVSPKPTWTDVVTQDPSGPRMKLSFHPPQVKEARVVVCPPEDVVEAGIAKWNNCVVGGYFLDKKLPFGAISNIAFRIWKKFGIQKVMSNEQGFFFFKFSQVDAHKRVIAAGPWLFGDKLLVLKPWTPQMELRKEQFAKVPIWVHLYQVPLVLWNAAGLSYIASAIGIPLYADALTESCERLSYARLCVEVEVGSVLPETVDVEYCGLTATVGVKYPWRPVKCLECHVFGHSDDQCVVKAKVTKPKTEWVKKGALTSIEEGSPPTEEVVITQLAPDLSMTVSEKSQGKRAVVTAATVSECISCRGKWFEYGSVFYC</sequence>
<evidence type="ECO:0000313" key="3">
    <source>
        <dbReference type="Proteomes" id="UP000823749"/>
    </source>
</evidence>
<dbReference type="InterPro" id="IPR040256">
    <property type="entry name" value="At4g02000-like"/>
</dbReference>
<reference evidence="2 3" key="1">
    <citation type="submission" date="2020-08" db="EMBL/GenBank/DDBJ databases">
        <title>Plant Genome Project.</title>
        <authorList>
            <person name="Zhang R.-G."/>
        </authorList>
    </citation>
    <scope>NUCLEOTIDE SEQUENCE [LARGE SCALE GENOMIC DNA]</scope>
    <source>
        <strain evidence="2">WSP0</strain>
        <tissue evidence="2">Leaf</tissue>
    </source>
</reference>